<reference evidence="1 2" key="1">
    <citation type="submission" date="2017-02" db="EMBL/GenBank/DDBJ databases">
        <authorList>
            <person name="Peterson S.W."/>
        </authorList>
    </citation>
    <scope>NUCLEOTIDE SEQUENCE [LARGE SCALE GENOMIC DNA]</scope>
    <source>
        <strain evidence="1 2">DSM 22323</strain>
    </source>
</reference>
<dbReference type="Proteomes" id="UP000191112">
    <property type="component" value="Unassembled WGS sequence"/>
</dbReference>
<name>A0A1T5E8D3_9FLAO</name>
<dbReference type="AlphaFoldDB" id="A0A1T5E8D3"/>
<sequence length="115" mass="13103">MRSLSYIIILMSLIGTCQSGKTSCVQNKVKCNPSNVAKNVSQEEAKQLLQEFNHLISKYNQKFSKEVCSVDETSNFAFGFSSNFKELKSLEKQFDLIKKTSKIRNKDNLEDNILV</sequence>
<organism evidence="1 2">
    <name type="scientific">Soonwooa buanensis</name>
    <dbReference type="NCBI Taxonomy" id="619805"/>
    <lineage>
        <taxon>Bacteria</taxon>
        <taxon>Pseudomonadati</taxon>
        <taxon>Bacteroidota</taxon>
        <taxon>Flavobacteriia</taxon>
        <taxon>Flavobacteriales</taxon>
        <taxon>Weeksellaceae</taxon>
        <taxon>Chryseobacterium group</taxon>
        <taxon>Soonwooa</taxon>
    </lineage>
</organism>
<proteinExistence type="predicted"/>
<evidence type="ECO:0000313" key="2">
    <source>
        <dbReference type="Proteomes" id="UP000191112"/>
    </source>
</evidence>
<dbReference type="RefSeq" id="WP_144038309.1">
    <property type="nucleotide sequence ID" value="NZ_FUYZ01000003.1"/>
</dbReference>
<dbReference type="EMBL" id="FUYZ01000003">
    <property type="protein sequence ID" value="SKB80131.1"/>
    <property type="molecule type" value="Genomic_DNA"/>
</dbReference>
<protein>
    <submittedName>
        <fullName evidence="1">Uncharacterized protein</fullName>
    </submittedName>
</protein>
<keyword evidence="2" id="KW-1185">Reference proteome</keyword>
<gene>
    <name evidence="1" type="ORF">SAMN05660477_01183</name>
</gene>
<dbReference type="STRING" id="619805.SAMN05660477_01183"/>
<evidence type="ECO:0000313" key="1">
    <source>
        <dbReference type="EMBL" id="SKB80131.1"/>
    </source>
</evidence>
<accession>A0A1T5E8D3</accession>